<sequence length="146" mass="16187">MRPLGPSDSTGLHRSPVWMEQQDNEGLMVEDVKDRWTKLPLYPLASLLVSLCAARRDDRHPPTCRYRPSVSPLARDIKNRVHHFKFIDPYADGISYLCSDFQGNHNKPGGSAGLADGSKCVQAAKWAGQTGHLGGLNDVQFDLESE</sequence>
<comment type="caution">
    <text evidence="1">The sequence shown here is derived from an EMBL/GenBank/DDBJ whole genome shotgun (WGS) entry which is preliminary data.</text>
</comment>
<reference evidence="1" key="1">
    <citation type="submission" date="2022-06" db="EMBL/GenBank/DDBJ databases">
        <title>Uncovering the hologenomic basis of an extraordinary plant invasion.</title>
        <authorList>
            <person name="Bieker V.C."/>
            <person name="Martin M.D."/>
            <person name="Gilbert T."/>
            <person name="Hodgins K."/>
            <person name="Battlay P."/>
            <person name="Petersen B."/>
            <person name="Wilson J."/>
        </authorList>
    </citation>
    <scope>NUCLEOTIDE SEQUENCE</scope>
    <source>
        <strain evidence="1">AA19_3_7</strain>
        <tissue evidence="1">Leaf</tissue>
    </source>
</reference>
<dbReference type="EMBL" id="JAMZMK010000665">
    <property type="protein sequence ID" value="KAI7755970.1"/>
    <property type="molecule type" value="Genomic_DNA"/>
</dbReference>
<accession>A0AAD5DAL5</accession>
<protein>
    <submittedName>
        <fullName evidence="1">Uncharacterized protein</fullName>
    </submittedName>
</protein>
<gene>
    <name evidence="1" type="ORF">M8C21_010398</name>
</gene>
<dbReference type="Proteomes" id="UP001206925">
    <property type="component" value="Unassembled WGS sequence"/>
</dbReference>
<keyword evidence="2" id="KW-1185">Reference proteome</keyword>
<evidence type="ECO:0000313" key="2">
    <source>
        <dbReference type="Proteomes" id="UP001206925"/>
    </source>
</evidence>
<organism evidence="1 2">
    <name type="scientific">Ambrosia artemisiifolia</name>
    <name type="common">Common ragweed</name>
    <dbReference type="NCBI Taxonomy" id="4212"/>
    <lineage>
        <taxon>Eukaryota</taxon>
        <taxon>Viridiplantae</taxon>
        <taxon>Streptophyta</taxon>
        <taxon>Embryophyta</taxon>
        <taxon>Tracheophyta</taxon>
        <taxon>Spermatophyta</taxon>
        <taxon>Magnoliopsida</taxon>
        <taxon>eudicotyledons</taxon>
        <taxon>Gunneridae</taxon>
        <taxon>Pentapetalae</taxon>
        <taxon>asterids</taxon>
        <taxon>campanulids</taxon>
        <taxon>Asterales</taxon>
        <taxon>Asteraceae</taxon>
        <taxon>Asteroideae</taxon>
        <taxon>Heliantheae alliance</taxon>
        <taxon>Heliantheae</taxon>
        <taxon>Ambrosia</taxon>
    </lineage>
</organism>
<proteinExistence type="predicted"/>
<name>A0AAD5DAL5_AMBAR</name>
<evidence type="ECO:0000313" key="1">
    <source>
        <dbReference type="EMBL" id="KAI7755970.1"/>
    </source>
</evidence>
<dbReference type="AlphaFoldDB" id="A0AAD5DAL5"/>
<feature type="non-terminal residue" evidence="1">
    <location>
        <position position="1"/>
    </location>
</feature>